<dbReference type="Pfam" id="PF00001">
    <property type="entry name" value="7tm_1"/>
    <property type="match status" value="1"/>
</dbReference>
<evidence type="ECO:0000256" key="5">
    <source>
        <dbReference type="SAM" id="MobiDB-lite"/>
    </source>
</evidence>
<feature type="transmembrane region" description="Helical" evidence="6">
    <location>
        <begin position="151"/>
        <end position="173"/>
    </location>
</feature>
<keyword evidence="8" id="KW-1185">Reference proteome</keyword>
<dbReference type="EMBL" id="JAVRRT010000020">
    <property type="protein sequence ID" value="KAK5164357.1"/>
    <property type="molecule type" value="Genomic_DNA"/>
</dbReference>
<dbReference type="GO" id="GO:0004930">
    <property type="term" value="F:G protein-coupled receptor activity"/>
    <property type="evidence" value="ECO:0007669"/>
    <property type="project" value="InterPro"/>
</dbReference>
<comment type="caution">
    <text evidence="7">The sequence shown here is derived from an EMBL/GenBank/DDBJ whole genome shotgun (WGS) entry which is preliminary data.</text>
</comment>
<sequence length="420" mass="46469">MPLEGPEIAALVTQPTTLAPLSDIPTLYRGLIAVTFFGLLSLVTSTALFLRLVWRLIKSIRTGSHSTGSTRINQFVVLLTSLLFADIQQSCAFWLNAHWLVKNSITIDTSTCWAQGWFVSTGDLGSGLFTLAIALHAFADIIFDYRLGPRSFGAVIAGLWTFNYALPVIGIAMNPTEFYARAGAWCWINEKFSNERLYLHYFWVIICEFGTVIIYTIIFLILQRRVRRSFYANSETAVRAQSAAKVIIIYPIVYVVCTLPLVKARLTSMANQHVSFLELTVAGAMITSNGWLDVLVYSFTRSSSIFNSDSDADSQKGVLDTFRHRPDQAYGTTTVIEAGKVRRSASRRGQGDQSGYHSRSASTEELWGSGTHHMQGVKADTTVVVQTDTLEMGPVRGIGMADEADVKSVGSGKEGRKFRR</sequence>
<dbReference type="AlphaFoldDB" id="A0AAV9NZJ6"/>
<dbReference type="InterPro" id="IPR000276">
    <property type="entry name" value="GPCR_Rhodpsn"/>
</dbReference>
<evidence type="ECO:0000256" key="3">
    <source>
        <dbReference type="ARBA" id="ARBA00022989"/>
    </source>
</evidence>
<reference evidence="7 8" key="1">
    <citation type="submission" date="2023-08" db="EMBL/GenBank/DDBJ databases">
        <title>Black Yeasts Isolated from many extreme environments.</title>
        <authorList>
            <person name="Coleine C."/>
            <person name="Stajich J.E."/>
            <person name="Selbmann L."/>
        </authorList>
    </citation>
    <scope>NUCLEOTIDE SEQUENCE [LARGE SCALE GENOMIC DNA]</scope>
    <source>
        <strain evidence="7 8">CCFEE 5935</strain>
    </source>
</reference>
<feature type="transmembrane region" description="Helical" evidence="6">
    <location>
        <begin position="31"/>
        <end position="54"/>
    </location>
</feature>
<dbReference type="Gene3D" id="1.20.1070.10">
    <property type="entry name" value="Rhodopsin 7-helix transmembrane proteins"/>
    <property type="match status" value="1"/>
</dbReference>
<feature type="transmembrane region" description="Helical" evidence="6">
    <location>
        <begin position="201"/>
        <end position="222"/>
    </location>
</feature>
<comment type="subcellular location">
    <subcellularLocation>
        <location evidence="1">Membrane</location>
        <topology evidence="1">Multi-pass membrane protein</topology>
    </subcellularLocation>
</comment>
<feature type="transmembrane region" description="Helical" evidence="6">
    <location>
        <begin position="75"/>
        <end position="97"/>
    </location>
</feature>
<evidence type="ECO:0000313" key="7">
    <source>
        <dbReference type="EMBL" id="KAK5164357.1"/>
    </source>
</evidence>
<feature type="transmembrane region" description="Helical" evidence="6">
    <location>
        <begin position="243"/>
        <end position="262"/>
    </location>
</feature>
<keyword evidence="3 6" id="KW-1133">Transmembrane helix</keyword>
<feature type="transmembrane region" description="Helical" evidence="6">
    <location>
        <begin position="117"/>
        <end position="139"/>
    </location>
</feature>
<feature type="compositionally biased region" description="Polar residues" evidence="5">
    <location>
        <begin position="351"/>
        <end position="363"/>
    </location>
</feature>
<evidence type="ECO:0000256" key="6">
    <source>
        <dbReference type="SAM" id="Phobius"/>
    </source>
</evidence>
<dbReference type="SUPFAM" id="SSF81321">
    <property type="entry name" value="Family A G protein-coupled receptor-like"/>
    <property type="match status" value="1"/>
</dbReference>
<evidence type="ECO:0000256" key="1">
    <source>
        <dbReference type="ARBA" id="ARBA00004141"/>
    </source>
</evidence>
<feature type="region of interest" description="Disordered" evidence="5">
    <location>
        <begin position="340"/>
        <end position="364"/>
    </location>
</feature>
<gene>
    <name evidence="7" type="ORF">LTR77_010053</name>
</gene>
<dbReference type="PANTHER" id="PTHR23112">
    <property type="entry name" value="G PROTEIN-COUPLED RECEPTOR 157-RELATED"/>
    <property type="match status" value="1"/>
</dbReference>
<keyword evidence="4 6" id="KW-0472">Membrane</keyword>
<accession>A0AAV9NZJ6</accession>
<dbReference type="GO" id="GO:0005886">
    <property type="term" value="C:plasma membrane"/>
    <property type="evidence" value="ECO:0007669"/>
    <property type="project" value="TreeGrafter"/>
</dbReference>
<evidence type="ECO:0000256" key="4">
    <source>
        <dbReference type="ARBA" id="ARBA00023136"/>
    </source>
</evidence>
<organism evidence="7 8">
    <name type="scientific">Saxophila tyrrhenica</name>
    <dbReference type="NCBI Taxonomy" id="1690608"/>
    <lineage>
        <taxon>Eukaryota</taxon>
        <taxon>Fungi</taxon>
        <taxon>Dikarya</taxon>
        <taxon>Ascomycota</taxon>
        <taxon>Pezizomycotina</taxon>
        <taxon>Dothideomycetes</taxon>
        <taxon>Dothideomycetidae</taxon>
        <taxon>Mycosphaerellales</taxon>
        <taxon>Extremaceae</taxon>
        <taxon>Saxophila</taxon>
    </lineage>
</organism>
<proteinExistence type="predicted"/>
<dbReference type="Proteomes" id="UP001337655">
    <property type="component" value="Unassembled WGS sequence"/>
</dbReference>
<keyword evidence="2 6" id="KW-0812">Transmembrane</keyword>
<dbReference type="PANTHER" id="PTHR23112:SF37">
    <property type="entry name" value="G PROTEIN-COUPLED RECEPTOR GPR1"/>
    <property type="match status" value="1"/>
</dbReference>
<dbReference type="GeneID" id="89931383"/>
<evidence type="ECO:0000313" key="8">
    <source>
        <dbReference type="Proteomes" id="UP001337655"/>
    </source>
</evidence>
<dbReference type="RefSeq" id="XP_064654650.1">
    <property type="nucleotide sequence ID" value="XM_064807277.1"/>
</dbReference>
<dbReference type="GO" id="GO:0007189">
    <property type="term" value="P:adenylate cyclase-activating G protein-coupled receptor signaling pathway"/>
    <property type="evidence" value="ECO:0007669"/>
    <property type="project" value="TreeGrafter"/>
</dbReference>
<name>A0AAV9NZJ6_9PEZI</name>
<feature type="transmembrane region" description="Helical" evidence="6">
    <location>
        <begin position="274"/>
        <end position="297"/>
    </location>
</feature>
<protein>
    <submittedName>
        <fullName evidence="7">Uncharacterized protein</fullName>
    </submittedName>
</protein>
<evidence type="ECO:0000256" key="2">
    <source>
        <dbReference type="ARBA" id="ARBA00022692"/>
    </source>
</evidence>